<dbReference type="PANTHER" id="PTHR30332">
    <property type="entry name" value="PROBABLE GENERAL SECRETION PATHWAY PROTEIN D"/>
    <property type="match status" value="1"/>
</dbReference>
<dbReference type="InterPro" id="IPR050810">
    <property type="entry name" value="Bact_Secretion_Sys_Channel"/>
</dbReference>
<feature type="domain" description="Protein FecR C-terminal" evidence="13">
    <location>
        <begin position="36"/>
        <end position="84"/>
    </location>
</feature>
<dbReference type="InterPro" id="IPR032508">
    <property type="entry name" value="FecR_C"/>
</dbReference>
<evidence type="ECO:0000256" key="5">
    <source>
        <dbReference type="ARBA" id="ARBA00022927"/>
    </source>
</evidence>
<keyword evidence="5 9" id="KW-0653">Protein transport</keyword>
<dbReference type="PANTHER" id="PTHR30332:SF4">
    <property type="entry name" value="TYPE 3 SECRETION SYSTEM SECRETIN"/>
    <property type="match status" value="1"/>
</dbReference>
<dbReference type="InterPro" id="IPR004845">
    <property type="entry name" value="T2SS_GspD_CS"/>
</dbReference>
<dbReference type="RefSeq" id="WP_248938990.1">
    <property type="nucleotide sequence ID" value="NZ_JAKIKS010000010.1"/>
</dbReference>
<evidence type="ECO:0000259" key="13">
    <source>
        <dbReference type="Pfam" id="PF16344"/>
    </source>
</evidence>
<evidence type="ECO:0000256" key="10">
    <source>
        <dbReference type="RuleBase" id="RU004004"/>
    </source>
</evidence>
<dbReference type="PROSITE" id="PS00875">
    <property type="entry name" value="T2SP_D"/>
    <property type="match status" value="1"/>
</dbReference>
<dbReference type="InterPro" id="IPR004846">
    <property type="entry name" value="T2SS/T3SS_dom"/>
</dbReference>
<dbReference type="HAMAP" id="MF_02219">
    <property type="entry name" value="Type_III_secretin"/>
    <property type="match status" value="1"/>
</dbReference>
<evidence type="ECO:0000256" key="9">
    <source>
        <dbReference type="HAMAP-Rule" id="MF_02219"/>
    </source>
</evidence>
<evidence type="ECO:0000256" key="3">
    <source>
        <dbReference type="ARBA" id="ARBA00022448"/>
    </source>
</evidence>
<dbReference type="EMBL" id="JAKIKS010000010">
    <property type="protein sequence ID" value="MCL1123704.1"/>
    <property type="molecule type" value="Genomic_DNA"/>
</dbReference>
<evidence type="ECO:0000313" key="15">
    <source>
        <dbReference type="Proteomes" id="UP001203423"/>
    </source>
</evidence>
<evidence type="ECO:0000256" key="8">
    <source>
        <dbReference type="ARBA" id="ARBA00023237"/>
    </source>
</evidence>
<comment type="caution">
    <text evidence="14">The sequence shown here is derived from an EMBL/GenBank/DDBJ whole genome shotgun (WGS) entry which is preliminary data.</text>
</comment>
<comment type="function">
    <text evidence="9">Component of the type III secretion system (T3SS), also called injectisome, which is used to inject bacterial effector proteins into eukaryotic host cells. Forms a ring-shaped multimeric structure with an apparent central pore in the outer membrane.</text>
</comment>
<feature type="domain" description="Type II/III secretion system secretin-like" evidence="11">
    <location>
        <begin position="326"/>
        <end position="482"/>
    </location>
</feature>
<keyword evidence="15" id="KW-1185">Reference proteome</keyword>
<keyword evidence="7 9" id="KW-0472">Membrane</keyword>
<dbReference type="InterPro" id="IPR038591">
    <property type="entry name" value="NolW-like_sf"/>
</dbReference>
<keyword evidence="4 9" id="KW-0732">Signal</keyword>
<organism evidence="14 15">
    <name type="scientific">Shewanella surugensis</name>
    <dbReference type="NCBI Taxonomy" id="212020"/>
    <lineage>
        <taxon>Bacteria</taxon>
        <taxon>Pseudomonadati</taxon>
        <taxon>Pseudomonadota</taxon>
        <taxon>Gammaproteobacteria</taxon>
        <taxon>Alteromonadales</taxon>
        <taxon>Shewanellaceae</taxon>
        <taxon>Shewanella</taxon>
    </lineage>
</organism>
<evidence type="ECO:0000259" key="11">
    <source>
        <dbReference type="Pfam" id="PF00263"/>
    </source>
</evidence>
<gene>
    <name evidence="9" type="primary">sctC</name>
    <name evidence="14" type="ORF">L2764_04180</name>
</gene>
<dbReference type="Pfam" id="PF00263">
    <property type="entry name" value="Secretin"/>
    <property type="match status" value="1"/>
</dbReference>
<dbReference type="NCBIfam" id="TIGR02516">
    <property type="entry name" value="type_III_yscC"/>
    <property type="match status" value="1"/>
</dbReference>
<dbReference type="Pfam" id="PF16344">
    <property type="entry name" value="FecR_C"/>
    <property type="match status" value="1"/>
</dbReference>
<dbReference type="NCBIfam" id="NF011873">
    <property type="entry name" value="PRK15346.1"/>
    <property type="match status" value="1"/>
</dbReference>
<comment type="similarity">
    <text evidence="2 9">Belongs to the bacterial secretin family. T3SS SctC subfamily.</text>
</comment>
<comment type="subunit">
    <text evidence="9">The core secretion machinery of the T3SS is composed of approximately 20 different proteins, including cytoplasmic components, a base, an export apparatus and a needle. This subunit is part of the base, which anchors the injectisome in the bacterial cell envelope. Forms a stable homooligomeric complex.</text>
</comment>
<keyword evidence="3 9" id="KW-0813">Transport</keyword>
<evidence type="ECO:0000256" key="2">
    <source>
        <dbReference type="ARBA" id="ARBA00007032"/>
    </source>
</evidence>
<evidence type="ECO:0000313" key="14">
    <source>
        <dbReference type="EMBL" id="MCL1123704.1"/>
    </source>
</evidence>
<feature type="chain" id="PRO_5044940501" description="Type 3 secretion system secretin" evidence="9">
    <location>
        <begin position="19"/>
        <end position="489"/>
    </location>
</feature>
<accession>A0ABT0L7N2</accession>
<feature type="domain" description="NolW-like" evidence="12">
    <location>
        <begin position="179"/>
        <end position="269"/>
    </location>
</feature>
<evidence type="ECO:0000256" key="4">
    <source>
        <dbReference type="ARBA" id="ARBA00022729"/>
    </source>
</evidence>
<keyword evidence="6 9" id="KW-0811">Translocation</keyword>
<evidence type="ECO:0000259" key="12">
    <source>
        <dbReference type="Pfam" id="PF03958"/>
    </source>
</evidence>
<dbReference type="Pfam" id="PF03958">
    <property type="entry name" value="Secretin_N"/>
    <property type="match status" value="1"/>
</dbReference>
<dbReference type="Gene3D" id="3.55.50.30">
    <property type="match status" value="1"/>
</dbReference>
<dbReference type="Proteomes" id="UP001203423">
    <property type="component" value="Unassembled WGS sequence"/>
</dbReference>
<protein>
    <recommendedName>
        <fullName evidence="9">Type 3 secretion system secretin</fullName>
        <shortName evidence="9">T3SS secretin</shortName>
    </recommendedName>
</protein>
<feature type="signal peptide" evidence="9">
    <location>
        <begin position="1"/>
        <end position="18"/>
    </location>
</feature>
<dbReference type="InterPro" id="IPR005644">
    <property type="entry name" value="NolW-like"/>
</dbReference>
<keyword evidence="8 9" id="KW-0998">Cell outer membrane</keyword>
<dbReference type="Gene3D" id="3.30.1370.120">
    <property type="match status" value="2"/>
</dbReference>
<dbReference type="InterPro" id="IPR003522">
    <property type="entry name" value="T3SS_OM_pore_YscC"/>
</dbReference>
<evidence type="ECO:0000256" key="7">
    <source>
        <dbReference type="ARBA" id="ARBA00023136"/>
    </source>
</evidence>
<evidence type="ECO:0000256" key="1">
    <source>
        <dbReference type="ARBA" id="ARBA00004442"/>
    </source>
</evidence>
<reference evidence="14 15" key="1">
    <citation type="submission" date="2022-01" db="EMBL/GenBank/DDBJ databases">
        <title>Whole genome-based taxonomy of the Shewanellaceae.</title>
        <authorList>
            <person name="Martin-Rodriguez A.J."/>
        </authorList>
    </citation>
    <scope>NUCLEOTIDE SEQUENCE [LARGE SCALE GENOMIC DNA]</scope>
    <source>
        <strain evidence="14 15">DSM 17177</strain>
    </source>
</reference>
<dbReference type="PRINTS" id="PR01337">
    <property type="entry name" value="TYPE3OMGPROT"/>
</dbReference>
<name>A0ABT0L7N2_9GAMM</name>
<sequence precursor="true">MKKVIYGLLLFHFSLIQAAPLTDINWQGESFMLFSRGTPLAYVIRDFARNYNVPVVVSDKITDQFSGKIRNQSPEEILTNLSRYGISWYYVNGVLYANKVHELTNTIIPLNTLTPEDVKQYLSRAQILDDNVCSINSAPGIHAIEVWGVPECLNRVSKLTRQLDANVTEQYQTRPEVGLFPLKYASASDTMYEYRSQNVTVPGLVSILNNMNRNVGSSALGANPNTEVTHGKRITFSADQRKNAVIVKGTAAEIATYGKLIKQLDTPTPMIEISVSIIDINASEFKQLGVQYSAANGVISFNSSTVSSGVATVVDSSDNFLVEIKALEKKSKAKILSRPTIVTLNNVQAILDRNITFYTKVQSRDVASLESVTTGSLLRVTPRLVEEDGQEKIMLSLNIQDGQQASAISSTEPLPQVQSSEISTQATLKSGESLLIGGFVQDKDELVNNKIPLLGDLPLIGSLFRSEEHNIQKVVRVFLIKAQPISLRD</sequence>
<proteinExistence type="inferred from homology"/>
<comment type="subcellular location">
    <subcellularLocation>
        <location evidence="1 9 10">Cell outer membrane</location>
    </subcellularLocation>
</comment>
<evidence type="ECO:0000256" key="6">
    <source>
        <dbReference type="ARBA" id="ARBA00023010"/>
    </source>
</evidence>